<dbReference type="Proteomes" id="UP000298264">
    <property type="component" value="Unassembled WGS sequence"/>
</dbReference>
<gene>
    <name evidence="2" type="ORF">EHS11_04675</name>
</gene>
<keyword evidence="1" id="KW-1133">Transmembrane helix</keyword>
<accession>A0A4R9LTN5</accession>
<feature type="transmembrane region" description="Helical" evidence="1">
    <location>
        <begin position="6"/>
        <end position="28"/>
    </location>
</feature>
<dbReference type="Pfam" id="PF07611">
    <property type="entry name" value="DUF1574"/>
    <property type="match status" value="1"/>
</dbReference>
<sequence length="362" mass="41592">MKKIYYYPLFIFLIVFLADKIACIPVLLESGRRHYKAGQNILLGINPVWNADKAKQSAGSTTVSMFGSSRSYLFHEWKEIPLKENYFSKPIAIETRSVVKASDFLLNYLLIRSMGKLGYKPNLVVLEFSEEMLNEKSPFTFKSKSEELILNSDELVSILPYLEGEGRRNVLFKILFPSYNYHFQPLLAASNISKGKKVEEETLFVEMIALMNEKQPFDPKNVGFPLNSFSPQDYQARIIDYTNQLVKNDILRNYSYSPNEEGAFHATIDYLEKNNIPTVIWEPTVHPYFLAERKKITGGNHFQELKGKYISETSENIRTLSFVQNPLECDVYVDASHVSPVCIPEMADRIFAIAKTIPNFKN</sequence>
<organism evidence="2 3">
    <name type="scientific">Leptospira ilyithenensis</name>
    <dbReference type="NCBI Taxonomy" id="2484901"/>
    <lineage>
        <taxon>Bacteria</taxon>
        <taxon>Pseudomonadati</taxon>
        <taxon>Spirochaetota</taxon>
        <taxon>Spirochaetia</taxon>
        <taxon>Leptospirales</taxon>
        <taxon>Leptospiraceae</taxon>
        <taxon>Leptospira</taxon>
    </lineage>
</organism>
<reference evidence="2" key="1">
    <citation type="journal article" date="2019" name="PLoS Negl. Trop. Dis.">
        <title>Revisiting the worldwide diversity of Leptospira species in the environment.</title>
        <authorList>
            <person name="Vincent A.T."/>
            <person name="Schiettekatte O."/>
            <person name="Bourhy P."/>
            <person name="Veyrier F.J."/>
            <person name="Picardeau M."/>
        </authorList>
    </citation>
    <scope>NUCLEOTIDE SEQUENCE [LARGE SCALE GENOMIC DNA]</scope>
    <source>
        <strain evidence="2">201400974</strain>
    </source>
</reference>
<keyword evidence="1" id="KW-0812">Transmembrane</keyword>
<dbReference type="RefSeq" id="WP_135763246.1">
    <property type="nucleotide sequence ID" value="NZ_RQHV01000032.1"/>
</dbReference>
<dbReference type="InterPro" id="IPR011468">
    <property type="entry name" value="DUF1574"/>
</dbReference>
<protein>
    <submittedName>
        <fullName evidence="2">DUF1574 domain-containing protein</fullName>
    </submittedName>
</protein>
<proteinExistence type="predicted"/>
<keyword evidence="3" id="KW-1185">Reference proteome</keyword>
<evidence type="ECO:0000313" key="2">
    <source>
        <dbReference type="EMBL" id="TGN13193.1"/>
    </source>
</evidence>
<comment type="caution">
    <text evidence="2">The sequence shown here is derived from an EMBL/GenBank/DDBJ whole genome shotgun (WGS) entry which is preliminary data.</text>
</comment>
<name>A0A4R9LTN5_9LEPT</name>
<evidence type="ECO:0000313" key="3">
    <source>
        <dbReference type="Proteomes" id="UP000298264"/>
    </source>
</evidence>
<evidence type="ECO:0000256" key="1">
    <source>
        <dbReference type="SAM" id="Phobius"/>
    </source>
</evidence>
<dbReference type="AlphaFoldDB" id="A0A4R9LTN5"/>
<dbReference type="OrthoDB" id="335357at2"/>
<keyword evidence="1" id="KW-0472">Membrane</keyword>
<dbReference type="EMBL" id="RQHV01000032">
    <property type="protein sequence ID" value="TGN13193.1"/>
    <property type="molecule type" value="Genomic_DNA"/>
</dbReference>